<dbReference type="KEGG" id="nmk:CHR53_14665"/>
<dbReference type="InterPro" id="IPR036638">
    <property type="entry name" value="HLH_DNA-bd_sf"/>
</dbReference>
<dbReference type="GO" id="GO:0043937">
    <property type="term" value="P:regulation of sporulation"/>
    <property type="evidence" value="ECO:0007669"/>
    <property type="project" value="InterPro"/>
</dbReference>
<keyword evidence="2" id="KW-1185">Reference proteome</keyword>
<evidence type="ECO:0000313" key="2">
    <source>
        <dbReference type="Proteomes" id="UP000282892"/>
    </source>
</evidence>
<protein>
    <submittedName>
        <fullName evidence="1">Aspartyl-phosphate phosphatase Spo0E family protein</fullName>
    </submittedName>
</protein>
<dbReference type="GO" id="GO:0046983">
    <property type="term" value="F:protein dimerization activity"/>
    <property type="evidence" value="ECO:0007669"/>
    <property type="project" value="InterPro"/>
</dbReference>
<dbReference type="Gene3D" id="4.10.280.10">
    <property type="entry name" value="Helix-loop-helix DNA-binding domain"/>
    <property type="match status" value="1"/>
</dbReference>
<dbReference type="RefSeq" id="WP_066399729.1">
    <property type="nucleotide sequence ID" value="NZ_CP022572.1"/>
</dbReference>
<dbReference type="Proteomes" id="UP000282892">
    <property type="component" value="Chromosome"/>
</dbReference>
<dbReference type="EMBL" id="CP022572">
    <property type="protein sequence ID" value="AZU62419.1"/>
    <property type="molecule type" value="Genomic_DNA"/>
</dbReference>
<accession>A0A3Q9QU97</accession>
<dbReference type="OrthoDB" id="2933402at2"/>
<gene>
    <name evidence="1" type="ORF">CHR53_14665</name>
</gene>
<name>A0A3Q9QU97_9BACI</name>
<organism evidence="1 2">
    <name type="scientific">Neobacillus mesonae</name>
    <dbReference type="NCBI Taxonomy" id="1193713"/>
    <lineage>
        <taxon>Bacteria</taxon>
        <taxon>Bacillati</taxon>
        <taxon>Bacillota</taxon>
        <taxon>Bacilli</taxon>
        <taxon>Bacillales</taxon>
        <taxon>Bacillaceae</taxon>
        <taxon>Neobacillus</taxon>
    </lineage>
</organism>
<dbReference type="Pfam" id="PF09388">
    <property type="entry name" value="SpoOE-like"/>
    <property type="match status" value="1"/>
</dbReference>
<sequence length="53" mass="6372">MFTEIEHLEIRIDQLKRELIQTVRLTGLNSHDTLFCSQKLDELITIYQRNLKN</sequence>
<dbReference type="InterPro" id="IPR018540">
    <property type="entry name" value="Spo0E-like"/>
</dbReference>
<dbReference type="SUPFAM" id="SSF140500">
    <property type="entry name" value="BAS1536-like"/>
    <property type="match status" value="1"/>
</dbReference>
<evidence type="ECO:0000313" key="1">
    <source>
        <dbReference type="EMBL" id="AZU62419.1"/>
    </source>
</evidence>
<dbReference type="AlphaFoldDB" id="A0A3Q9QU97"/>
<dbReference type="InterPro" id="IPR037208">
    <property type="entry name" value="Spo0E-like_sf"/>
</dbReference>
<proteinExistence type="predicted"/>
<reference evidence="1 2" key="1">
    <citation type="submission" date="2017-07" db="EMBL/GenBank/DDBJ databases">
        <title>The complete genome sequence of Bacillus mesonae strain H20-5, an efficient strain improving plant abiotic stress resistance.</title>
        <authorList>
            <person name="Kim S.Y."/>
            <person name="Song H."/>
            <person name="Sang M.K."/>
            <person name="Weon H.-Y."/>
            <person name="Song J."/>
        </authorList>
    </citation>
    <scope>NUCLEOTIDE SEQUENCE [LARGE SCALE GENOMIC DNA]</scope>
    <source>
        <strain evidence="1 2">H20-5</strain>
    </source>
</reference>